<dbReference type="GO" id="GO:0016874">
    <property type="term" value="F:ligase activity"/>
    <property type="evidence" value="ECO:0007669"/>
    <property type="project" value="UniProtKB-KW"/>
</dbReference>
<gene>
    <name evidence="2" type="ORF">AB0301_02030</name>
</gene>
<dbReference type="SMART" id="SM00881">
    <property type="entry name" value="CoA_binding"/>
    <property type="match status" value="1"/>
</dbReference>
<dbReference type="Gene3D" id="3.40.50.261">
    <property type="entry name" value="Succinyl-CoA synthetase domains"/>
    <property type="match status" value="2"/>
</dbReference>
<dbReference type="Gene3D" id="3.40.50.720">
    <property type="entry name" value="NAD(P)-binding Rossmann-like Domain"/>
    <property type="match status" value="1"/>
</dbReference>
<proteinExistence type="predicted"/>
<evidence type="ECO:0000313" key="3">
    <source>
        <dbReference type="Proteomes" id="UP001553715"/>
    </source>
</evidence>
<feature type="domain" description="CoA-binding" evidence="1">
    <location>
        <begin position="9"/>
        <end position="104"/>
    </location>
</feature>
<dbReference type="Gene3D" id="3.30.470.20">
    <property type="entry name" value="ATP-grasp fold, B domain"/>
    <property type="match status" value="1"/>
</dbReference>
<dbReference type="RefSeq" id="WP_366232209.1">
    <property type="nucleotide sequence ID" value="NZ_JBFBMH010000002.1"/>
</dbReference>
<dbReference type="PANTHER" id="PTHR42793">
    <property type="entry name" value="COA BINDING DOMAIN CONTAINING PROTEIN"/>
    <property type="match status" value="1"/>
</dbReference>
<dbReference type="Pfam" id="PF13380">
    <property type="entry name" value="CoA_binding_2"/>
    <property type="match status" value="1"/>
</dbReference>
<dbReference type="Proteomes" id="UP001553715">
    <property type="component" value="Unassembled WGS sequence"/>
</dbReference>
<organism evidence="2 3">
    <name type="scientific">Microbacterium profundi</name>
    <dbReference type="NCBI Taxonomy" id="450380"/>
    <lineage>
        <taxon>Bacteria</taxon>
        <taxon>Bacillati</taxon>
        <taxon>Actinomycetota</taxon>
        <taxon>Actinomycetes</taxon>
        <taxon>Micrococcales</taxon>
        <taxon>Microbacteriaceae</taxon>
        <taxon>Microbacterium</taxon>
    </lineage>
</organism>
<evidence type="ECO:0000259" key="1">
    <source>
        <dbReference type="SMART" id="SM00881"/>
    </source>
</evidence>
<comment type="caution">
    <text evidence="2">The sequence shown here is derived from an EMBL/GenBank/DDBJ whole genome shotgun (WGS) entry which is preliminary data.</text>
</comment>
<sequence>MPNLNLDALLNPAAIAVVGASPSNSNGVGSRALHQLRRFAGRPIFMVHPRANPDDDPMSVVSVDALPESIDLLIVAVPAAHVVDVIRAGATKGIPAALIFTSGFAEGGAEGAAAQQELREISAQTGMLINGPNTIGFLNLHERLLATFYLPADCELPTPGPVAFVSQSGALATYIDDLARDRGINAGWLVTTGNESVVRLTDVLEYLVERPEVRVLAGTSEGLTDVDAFVRVAAKAAELGKPFVFVKAGSSPAGMTAVMSHTASISGADEVFDAVCQQYGVLRAASLEEALDWVAMLQPGRSAGSGRVALLSGSGGAGVLMADAADAAGLEVLPTPEQDRKVIDELIPSFGSSANPIDMTAQAIASGVESYQRILDAIFASDAFDSVVIASGLRGAQSIDVAHAIAASYASTTKTLAVGWYSLNAESREVLVRAGIPTYPDMSRAVNAVAALRRFEDERSSVTPEPATRVDKARRVRALAILSEADVSTALTEEQSKSLLSLYEIPVVQERGVASVDDAVAMAEQMASYPVVVKVLSAELPHKSDVGGVKVGLADADAVRRAGEEILTAVAQHRPDAVIDGLLVQQMAPPGVELVFGAHRDPVFGPTVTVGLGGVLVEVIAEVALRKAPLTIEQARAAITGLSGGRLVSHARGVDRNQVDELAGVLVRVGDLMVEVDQISEIDINPVIVSAAGPLVADALIVRGTE</sequence>
<dbReference type="SUPFAM" id="SSF52210">
    <property type="entry name" value="Succinyl-CoA synthetase domains"/>
    <property type="match status" value="2"/>
</dbReference>
<dbReference type="InterPro" id="IPR003781">
    <property type="entry name" value="CoA-bd"/>
</dbReference>
<dbReference type="InterPro" id="IPR016102">
    <property type="entry name" value="Succinyl-CoA_synth-like"/>
</dbReference>
<reference evidence="2 3" key="1">
    <citation type="submission" date="2024-06" db="EMBL/GenBank/DDBJ databases">
        <title>The Natural Products Discovery Center: Release of the First 8490 Sequenced Strains for Exploring Actinobacteria Biosynthetic Diversity.</title>
        <authorList>
            <person name="Kalkreuter E."/>
            <person name="Kautsar S.A."/>
            <person name="Yang D."/>
            <person name="Bader C.D."/>
            <person name="Teijaro C.N."/>
            <person name="Fluegel L."/>
            <person name="Davis C.M."/>
            <person name="Simpson J.R."/>
            <person name="Lauterbach L."/>
            <person name="Steele A.D."/>
            <person name="Gui C."/>
            <person name="Meng S."/>
            <person name="Li G."/>
            <person name="Viehrig K."/>
            <person name="Ye F."/>
            <person name="Su P."/>
            <person name="Kiefer A.F."/>
            <person name="Nichols A."/>
            <person name="Cepeda A.J."/>
            <person name="Yan W."/>
            <person name="Fan B."/>
            <person name="Jiang Y."/>
            <person name="Adhikari A."/>
            <person name="Zheng C.-J."/>
            <person name="Schuster L."/>
            <person name="Cowan T.M."/>
            <person name="Smanski M.J."/>
            <person name="Chevrette M.G."/>
            <person name="De Carvalho L.P.S."/>
            <person name="Shen B."/>
        </authorList>
    </citation>
    <scope>NUCLEOTIDE SEQUENCE [LARGE SCALE GENOMIC DNA]</scope>
    <source>
        <strain evidence="2 3">NPDC077434</strain>
    </source>
</reference>
<dbReference type="EMBL" id="JBFBMH010000002">
    <property type="protein sequence ID" value="MEW1973852.1"/>
    <property type="molecule type" value="Genomic_DNA"/>
</dbReference>
<protein>
    <submittedName>
        <fullName evidence="2">Acetate--CoA ligase family protein</fullName>
    </submittedName>
</protein>
<dbReference type="InterPro" id="IPR013815">
    <property type="entry name" value="ATP_grasp_subdomain_1"/>
</dbReference>
<dbReference type="Pfam" id="PF13607">
    <property type="entry name" value="Succ_CoA_lig"/>
    <property type="match status" value="1"/>
</dbReference>
<dbReference type="InterPro" id="IPR036291">
    <property type="entry name" value="NAD(P)-bd_dom_sf"/>
</dbReference>
<dbReference type="Gene3D" id="3.30.1490.20">
    <property type="entry name" value="ATP-grasp fold, A domain"/>
    <property type="match status" value="1"/>
</dbReference>
<keyword evidence="2" id="KW-0436">Ligase</keyword>
<dbReference type="Pfam" id="PF19045">
    <property type="entry name" value="Ligase_CoA_2"/>
    <property type="match status" value="1"/>
</dbReference>
<dbReference type="SUPFAM" id="SSF51735">
    <property type="entry name" value="NAD(P)-binding Rossmann-fold domains"/>
    <property type="match status" value="1"/>
</dbReference>
<dbReference type="Pfam" id="PF13549">
    <property type="entry name" value="ATP-grasp_5"/>
    <property type="match status" value="1"/>
</dbReference>
<keyword evidence="3" id="KW-1185">Reference proteome</keyword>
<dbReference type="SUPFAM" id="SSF56059">
    <property type="entry name" value="Glutathione synthetase ATP-binding domain-like"/>
    <property type="match status" value="1"/>
</dbReference>
<dbReference type="InterPro" id="IPR043938">
    <property type="entry name" value="Ligase_CoA_dom"/>
</dbReference>
<dbReference type="InterPro" id="IPR032875">
    <property type="entry name" value="Succ_CoA_lig_flav_dom"/>
</dbReference>
<name>A0ABV3LES1_9MICO</name>
<evidence type="ECO:0000313" key="2">
    <source>
        <dbReference type="EMBL" id="MEW1973852.1"/>
    </source>
</evidence>
<accession>A0ABV3LES1</accession>
<dbReference type="PANTHER" id="PTHR42793:SF4">
    <property type="entry name" value="BLL6376 PROTEIN"/>
    <property type="match status" value="1"/>
</dbReference>